<accession>A0A6A6U4N7</accession>
<sequence>MTSKTGATRGRKIISALSVPLLASQSSVIRLRRDRLYSYRIFLKRQAAKPPRDAPFDHRPEVWSLQRGLVSLSPQIGSYKLHKHRAKFCSCLDFPNFVPVNLFLNSCLPCHYDSGALYAQYLCTETNMSLLKQLALHAILIGVIRIGR</sequence>
<keyword evidence="2" id="KW-1185">Reference proteome</keyword>
<dbReference type="Proteomes" id="UP000799302">
    <property type="component" value="Unassembled WGS sequence"/>
</dbReference>
<dbReference type="EMBL" id="MU004239">
    <property type="protein sequence ID" value="KAF2665914.1"/>
    <property type="molecule type" value="Genomic_DNA"/>
</dbReference>
<name>A0A6A6U4N7_9PEZI</name>
<gene>
    <name evidence="1" type="ORF">BT63DRAFT_404605</name>
</gene>
<organism evidence="1 2">
    <name type="scientific">Microthyrium microscopicum</name>
    <dbReference type="NCBI Taxonomy" id="703497"/>
    <lineage>
        <taxon>Eukaryota</taxon>
        <taxon>Fungi</taxon>
        <taxon>Dikarya</taxon>
        <taxon>Ascomycota</taxon>
        <taxon>Pezizomycotina</taxon>
        <taxon>Dothideomycetes</taxon>
        <taxon>Dothideomycetes incertae sedis</taxon>
        <taxon>Microthyriales</taxon>
        <taxon>Microthyriaceae</taxon>
        <taxon>Microthyrium</taxon>
    </lineage>
</organism>
<evidence type="ECO:0000313" key="2">
    <source>
        <dbReference type="Proteomes" id="UP000799302"/>
    </source>
</evidence>
<protein>
    <submittedName>
        <fullName evidence="1">Uncharacterized protein</fullName>
    </submittedName>
</protein>
<proteinExistence type="predicted"/>
<dbReference type="AlphaFoldDB" id="A0A6A6U4N7"/>
<evidence type="ECO:0000313" key="1">
    <source>
        <dbReference type="EMBL" id="KAF2665914.1"/>
    </source>
</evidence>
<reference evidence="1" key="1">
    <citation type="journal article" date="2020" name="Stud. Mycol.">
        <title>101 Dothideomycetes genomes: a test case for predicting lifestyles and emergence of pathogens.</title>
        <authorList>
            <person name="Haridas S."/>
            <person name="Albert R."/>
            <person name="Binder M."/>
            <person name="Bloem J."/>
            <person name="Labutti K."/>
            <person name="Salamov A."/>
            <person name="Andreopoulos B."/>
            <person name="Baker S."/>
            <person name="Barry K."/>
            <person name="Bills G."/>
            <person name="Bluhm B."/>
            <person name="Cannon C."/>
            <person name="Castanera R."/>
            <person name="Culley D."/>
            <person name="Daum C."/>
            <person name="Ezra D."/>
            <person name="Gonzalez J."/>
            <person name="Henrissat B."/>
            <person name="Kuo A."/>
            <person name="Liang C."/>
            <person name="Lipzen A."/>
            <person name="Lutzoni F."/>
            <person name="Magnuson J."/>
            <person name="Mondo S."/>
            <person name="Nolan M."/>
            <person name="Ohm R."/>
            <person name="Pangilinan J."/>
            <person name="Park H.-J."/>
            <person name="Ramirez L."/>
            <person name="Alfaro M."/>
            <person name="Sun H."/>
            <person name="Tritt A."/>
            <person name="Yoshinaga Y."/>
            <person name="Zwiers L.-H."/>
            <person name="Turgeon B."/>
            <person name="Goodwin S."/>
            <person name="Spatafora J."/>
            <person name="Crous P."/>
            <person name="Grigoriev I."/>
        </authorList>
    </citation>
    <scope>NUCLEOTIDE SEQUENCE</scope>
    <source>
        <strain evidence="1">CBS 115976</strain>
    </source>
</reference>